<keyword evidence="5" id="KW-0812">Transmembrane</keyword>
<dbReference type="RefSeq" id="WP_011812258.1">
    <property type="nucleotide sequence ID" value="NC_008786.1"/>
</dbReference>
<feature type="domain" description="HTH lysR-type" evidence="6">
    <location>
        <begin position="2"/>
        <end position="59"/>
    </location>
</feature>
<sequence>MLSIRQLKYFSAVAELGRVSEAAVQLNVSASAVTSAIRELEEMLGQPLFVRQSRGVELTDAGRRFLSHAYNVLAAADDAMRMPREAASVAGLLSIAATYTVLGYFLPHHLQRFTQRYPQIEVKVHELQREMIEEGLITNRYDLGVLLTANVVNSEISTETFFGSPRRLWLPAKHPLLERDQVTLADVAGEPYIMLTVDEAAYSALRYWGKTAHQPRIRLRTSSVEAVRSMVANGLGVAILSDMVYRPWSLEGRRIETVTLKDAVPAMELGLAWKTGATHQPAMQAFRDYFRQSYLEPAPTAPGRAR</sequence>
<dbReference type="PROSITE" id="PS50931">
    <property type="entry name" value="HTH_LYSR"/>
    <property type="match status" value="1"/>
</dbReference>
<keyword evidence="3" id="KW-0238">DNA-binding</keyword>
<evidence type="ECO:0000256" key="5">
    <source>
        <dbReference type="SAM" id="Phobius"/>
    </source>
</evidence>
<comment type="similarity">
    <text evidence="1">Belongs to the LysR transcriptional regulatory family.</text>
</comment>
<dbReference type="Gene3D" id="1.10.10.10">
    <property type="entry name" value="Winged helix-like DNA-binding domain superfamily/Winged helix DNA-binding domain"/>
    <property type="match status" value="1"/>
</dbReference>
<dbReference type="InterPro" id="IPR000847">
    <property type="entry name" value="LysR_HTH_N"/>
</dbReference>
<dbReference type="FunFam" id="1.10.10.10:FF:000001">
    <property type="entry name" value="LysR family transcriptional regulator"/>
    <property type="match status" value="1"/>
</dbReference>
<keyword evidence="4" id="KW-0804">Transcription</keyword>
<dbReference type="GO" id="GO:0003700">
    <property type="term" value="F:DNA-binding transcription factor activity"/>
    <property type="evidence" value="ECO:0007669"/>
    <property type="project" value="InterPro"/>
</dbReference>
<accession>A1WRL7</accession>
<gene>
    <name evidence="7" type="ordered locus">Veis_4576</name>
</gene>
<dbReference type="GO" id="GO:0032993">
    <property type="term" value="C:protein-DNA complex"/>
    <property type="evidence" value="ECO:0007669"/>
    <property type="project" value="TreeGrafter"/>
</dbReference>
<organism evidence="7 8">
    <name type="scientific">Verminephrobacter eiseniae (strain EF01-2)</name>
    <dbReference type="NCBI Taxonomy" id="391735"/>
    <lineage>
        <taxon>Bacteria</taxon>
        <taxon>Pseudomonadati</taxon>
        <taxon>Pseudomonadota</taxon>
        <taxon>Betaproteobacteria</taxon>
        <taxon>Burkholderiales</taxon>
        <taxon>Comamonadaceae</taxon>
        <taxon>Verminephrobacter</taxon>
    </lineage>
</organism>
<dbReference type="PANTHER" id="PTHR30346:SF0">
    <property type="entry name" value="HCA OPERON TRANSCRIPTIONAL ACTIVATOR HCAR"/>
    <property type="match status" value="1"/>
</dbReference>
<dbReference type="KEGG" id="vei:Veis_4576"/>
<evidence type="ECO:0000313" key="7">
    <source>
        <dbReference type="EMBL" id="ABM60274.1"/>
    </source>
</evidence>
<dbReference type="CDD" id="cd08412">
    <property type="entry name" value="PBP2_PAO1_like"/>
    <property type="match status" value="1"/>
</dbReference>
<dbReference type="InterPro" id="IPR005119">
    <property type="entry name" value="LysR_subst-bd"/>
</dbReference>
<dbReference type="EMBL" id="CP000542">
    <property type="protein sequence ID" value="ABM60274.1"/>
    <property type="molecule type" value="Genomic_DNA"/>
</dbReference>
<dbReference type="Pfam" id="PF03466">
    <property type="entry name" value="LysR_substrate"/>
    <property type="match status" value="1"/>
</dbReference>
<dbReference type="PRINTS" id="PR00039">
    <property type="entry name" value="HTHLYSR"/>
</dbReference>
<dbReference type="InterPro" id="IPR036390">
    <property type="entry name" value="WH_DNA-bd_sf"/>
</dbReference>
<keyword evidence="5" id="KW-0472">Membrane</keyword>
<evidence type="ECO:0000256" key="1">
    <source>
        <dbReference type="ARBA" id="ARBA00009437"/>
    </source>
</evidence>
<evidence type="ECO:0000256" key="2">
    <source>
        <dbReference type="ARBA" id="ARBA00023015"/>
    </source>
</evidence>
<keyword evidence="2" id="KW-0805">Transcription regulation</keyword>
<protein>
    <submittedName>
        <fullName evidence="7">Transcriptional regulator, LysR family</fullName>
    </submittedName>
</protein>
<dbReference type="STRING" id="391735.Veis_4576"/>
<dbReference type="OrthoDB" id="8679465at2"/>
<evidence type="ECO:0000256" key="3">
    <source>
        <dbReference type="ARBA" id="ARBA00023125"/>
    </source>
</evidence>
<name>A1WRL7_VEREI</name>
<keyword evidence="8" id="KW-1185">Reference proteome</keyword>
<evidence type="ECO:0000313" key="8">
    <source>
        <dbReference type="Proteomes" id="UP000000374"/>
    </source>
</evidence>
<dbReference type="PANTHER" id="PTHR30346">
    <property type="entry name" value="TRANSCRIPTIONAL DUAL REGULATOR HCAR-RELATED"/>
    <property type="match status" value="1"/>
</dbReference>
<proteinExistence type="inferred from homology"/>
<dbReference type="InterPro" id="IPR036388">
    <property type="entry name" value="WH-like_DNA-bd_sf"/>
</dbReference>
<feature type="transmembrane region" description="Helical" evidence="5">
    <location>
        <begin position="86"/>
        <end position="106"/>
    </location>
</feature>
<dbReference type="GeneID" id="76462869"/>
<dbReference type="GO" id="GO:0003677">
    <property type="term" value="F:DNA binding"/>
    <property type="evidence" value="ECO:0007669"/>
    <property type="project" value="UniProtKB-KW"/>
</dbReference>
<dbReference type="eggNOG" id="COG0583">
    <property type="taxonomic scope" value="Bacteria"/>
</dbReference>
<dbReference type="SUPFAM" id="SSF53850">
    <property type="entry name" value="Periplasmic binding protein-like II"/>
    <property type="match status" value="1"/>
</dbReference>
<evidence type="ECO:0000259" key="6">
    <source>
        <dbReference type="PROSITE" id="PS50931"/>
    </source>
</evidence>
<dbReference type="Pfam" id="PF00126">
    <property type="entry name" value="HTH_1"/>
    <property type="match status" value="1"/>
</dbReference>
<reference evidence="8" key="1">
    <citation type="submission" date="2006-12" db="EMBL/GenBank/DDBJ databases">
        <title>Complete sequence of chromosome 1 of Verminephrobacter eiseniae EF01-2.</title>
        <authorList>
            <person name="Copeland A."/>
            <person name="Lucas S."/>
            <person name="Lapidus A."/>
            <person name="Barry K."/>
            <person name="Detter J.C."/>
            <person name="Glavina del Rio T."/>
            <person name="Dalin E."/>
            <person name="Tice H."/>
            <person name="Pitluck S."/>
            <person name="Chertkov O."/>
            <person name="Brettin T."/>
            <person name="Bruce D."/>
            <person name="Han C."/>
            <person name="Tapia R."/>
            <person name="Gilna P."/>
            <person name="Schmutz J."/>
            <person name="Larimer F."/>
            <person name="Land M."/>
            <person name="Hauser L."/>
            <person name="Kyrpides N."/>
            <person name="Kim E."/>
            <person name="Stahl D."/>
            <person name="Richardson P."/>
        </authorList>
    </citation>
    <scope>NUCLEOTIDE SEQUENCE [LARGE SCALE GENOMIC DNA]</scope>
    <source>
        <strain evidence="8">EF01-2</strain>
    </source>
</reference>
<dbReference type="SUPFAM" id="SSF46785">
    <property type="entry name" value="Winged helix' DNA-binding domain"/>
    <property type="match status" value="1"/>
</dbReference>
<evidence type="ECO:0000256" key="4">
    <source>
        <dbReference type="ARBA" id="ARBA00023163"/>
    </source>
</evidence>
<dbReference type="Proteomes" id="UP000000374">
    <property type="component" value="Chromosome"/>
</dbReference>
<dbReference type="AlphaFoldDB" id="A1WRL7"/>
<keyword evidence="5" id="KW-1133">Transmembrane helix</keyword>
<dbReference type="Gene3D" id="3.40.190.10">
    <property type="entry name" value="Periplasmic binding protein-like II"/>
    <property type="match status" value="2"/>
</dbReference>
<dbReference type="HOGENOM" id="CLU_039613_6_4_4"/>